<name>A0A934KU22_9FLAO</name>
<organism evidence="1 2">
    <name type="scientific">Gelidibacter salicanalis</name>
    <dbReference type="NCBI Taxonomy" id="291193"/>
    <lineage>
        <taxon>Bacteria</taxon>
        <taxon>Pseudomonadati</taxon>
        <taxon>Bacteroidota</taxon>
        <taxon>Flavobacteriia</taxon>
        <taxon>Flavobacteriales</taxon>
        <taxon>Flavobacteriaceae</taxon>
        <taxon>Gelidibacter</taxon>
    </lineage>
</organism>
<dbReference type="Proteomes" id="UP000662373">
    <property type="component" value="Unassembled WGS sequence"/>
</dbReference>
<evidence type="ECO:0000313" key="2">
    <source>
        <dbReference type="Proteomes" id="UP000662373"/>
    </source>
</evidence>
<protein>
    <submittedName>
        <fullName evidence="1">Uncharacterized protein</fullName>
    </submittedName>
</protein>
<reference evidence="1 2" key="1">
    <citation type="submission" date="2020-09" db="EMBL/GenBank/DDBJ databases">
        <title>Draft genome of Gelidibacter salicanalis PAMC21136.</title>
        <authorList>
            <person name="Park H."/>
        </authorList>
    </citation>
    <scope>NUCLEOTIDE SEQUENCE [LARGE SCALE GENOMIC DNA]</scope>
    <source>
        <strain evidence="1 2">PAMC21136</strain>
    </source>
</reference>
<comment type="caution">
    <text evidence="1">The sequence shown here is derived from an EMBL/GenBank/DDBJ whole genome shotgun (WGS) entry which is preliminary data.</text>
</comment>
<gene>
    <name evidence="1" type="ORF">JEM65_08530</name>
</gene>
<dbReference type="EMBL" id="JAEHJZ010000018">
    <property type="protein sequence ID" value="MBJ7880692.1"/>
    <property type="molecule type" value="Genomic_DNA"/>
</dbReference>
<dbReference type="AlphaFoldDB" id="A0A934KU22"/>
<evidence type="ECO:0000313" key="1">
    <source>
        <dbReference type="EMBL" id="MBJ7880692.1"/>
    </source>
</evidence>
<dbReference type="RefSeq" id="WP_199598537.1">
    <property type="nucleotide sequence ID" value="NZ_JAEHJZ010000018.1"/>
</dbReference>
<proteinExistence type="predicted"/>
<accession>A0A934KU22</accession>
<keyword evidence="2" id="KW-1185">Reference proteome</keyword>
<sequence>MKIVDWQTKVDVPKKMIFKIGDYLIDEVRDKYALDLSFKEIDSIAEQIVDIAKIRYK</sequence>